<keyword evidence="2" id="KW-0560">Oxidoreductase</keyword>
<dbReference type="InterPro" id="IPR003680">
    <property type="entry name" value="Flavodoxin_fold"/>
</dbReference>
<evidence type="ECO:0000256" key="2">
    <source>
        <dbReference type="ARBA" id="ARBA00023002"/>
    </source>
</evidence>
<dbReference type="InterPro" id="IPR029039">
    <property type="entry name" value="Flavoprotein-like_sf"/>
</dbReference>
<evidence type="ECO:0000313" key="5">
    <source>
        <dbReference type="Proteomes" id="UP000054823"/>
    </source>
</evidence>
<evidence type="ECO:0000259" key="3">
    <source>
        <dbReference type="Pfam" id="PF02525"/>
    </source>
</evidence>
<dbReference type="AlphaFoldDB" id="A0A0P1EL18"/>
<reference evidence="4 5" key="1">
    <citation type="submission" date="2015-09" db="EMBL/GenBank/DDBJ databases">
        <authorList>
            <consortium name="Swine Surveillance"/>
        </authorList>
    </citation>
    <scope>NUCLEOTIDE SEQUENCE [LARGE SCALE GENOMIC DNA]</scope>
    <source>
        <strain evidence="4 5">CECT 7688</strain>
    </source>
</reference>
<protein>
    <submittedName>
        <fullName evidence="4">Azoreductase</fullName>
    </submittedName>
</protein>
<dbReference type="GO" id="GO:0005829">
    <property type="term" value="C:cytosol"/>
    <property type="evidence" value="ECO:0007669"/>
    <property type="project" value="TreeGrafter"/>
</dbReference>
<proteinExistence type="inferred from homology"/>
<organism evidence="4 5">
    <name type="scientific">Shimia marina</name>
    <dbReference type="NCBI Taxonomy" id="321267"/>
    <lineage>
        <taxon>Bacteria</taxon>
        <taxon>Pseudomonadati</taxon>
        <taxon>Pseudomonadota</taxon>
        <taxon>Alphaproteobacteria</taxon>
        <taxon>Rhodobacterales</taxon>
        <taxon>Roseobacteraceae</taxon>
    </lineage>
</organism>
<dbReference type="STRING" id="321267.SHM7688_00624"/>
<dbReference type="Gene3D" id="3.40.50.360">
    <property type="match status" value="1"/>
</dbReference>
<dbReference type="RefSeq" id="WP_058238535.1">
    <property type="nucleotide sequence ID" value="NZ_CYPW01000006.1"/>
</dbReference>
<keyword evidence="5" id="KW-1185">Reference proteome</keyword>
<name>A0A0P1EL18_9RHOB</name>
<dbReference type="SUPFAM" id="SSF52218">
    <property type="entry name" value="Flavoproteins"/>
    <property type="match status" value="1"/>
</dbReference>
<gene>
    <name evidence="4" type="ORF">SHM7688_00624</name>
</gene>
<evidence type="ECO:0000256" key="1">
    <source>
        <dbReference type="ARBA" id="ARBA00006252"/>
    </source>
</evidence>
<feature type="domain" description="Flavodoxin-like fold" evidence="3">
    <location>
        <begin position="4"/>
        <end position="179"/>
    </location>
</feature>
<dbReference type="PANTHER" id="PTHR10204">
    <property type="entry name" value="NAD P H OXIDOREDUCTASE-RELATED"/>
    <property type="match status" value="1"/>
</dbReference>
<dbReference type="OrthoDB" id="9798454at2"/>
<dbReference type="EMBL" id="CYPW01000006">
    <property type="protein sequence ID" value="CUH51190.1"/>
    <property type="molecule type" value="Genomic_DNA"/>
</dbReference>
<evidence type="ECO:0000313" key="4">
    <source>
        <dbReference type="EMBL" id="CUH51190.1"/>
    </source>
</evidence>
<dbReference type="Proteomes" id="UP000054823">
    <property type="component" value="Unassembled WGS sequence"/>
</dbReference>
<sequence>MSSKRIFVLNGHPAAQSLTGSLAESYANAARKAGHQVRLIQLHDLQFDMDYGFGGYERQKPLEPELEQLLTDLEWAEHVVVATPMWWGGLPAKLKGLFDRALLPGRTFDTRNTTPLGLPAPLLTGKTGRILLLSDTPGWVFRLFYRDALAVQLRRQILEFVGIKPAKVSTFSGTSHPKDGLVARWQSRVAKMGALGL</sequence>
<comment type="similarity">
    <text evidence="1">Belongs to the NAD(P)H dehydrogenase (quinone) family.</text>
</comment>
<dbReference type="GO" id="GO:0003955">
    <property type="term" value="F:NAD(P)H dehydrogenase (quinone) activity"/>
    <property type="evidence" value="ECO:0007669"/>
    <property type="project" value="TreeGrafter"/>
</dbReference>
<dbReference type="InterPro" id="IPR051545">
    <property type="entry name" value="NAD(P)H_dehydrogenase_qn"/>
</dbReference>
<dbReference type="Pfam" id="PF02525">
    <property type="entry name" value="Flavodoxin_2"/>
    <property type="match status" value="1"/>
</dbReference>
<dbReference type="PANTHER" id="PTHR10204:SF34">
    <property type="entry name" value="NAD(P)H DEHYDROGENASE [QUINONE] 1 ISOFORM 1"/>
    <property type="match status" value="1"/>
</dbReference>
<accession>A0A0P1EL18</accession>